<organism evidence="1 2">
    <name type="scientific">Agaribacillus aureus</name>
    <dbReference type="NCBI Taxonomy" id="3051825"/>
    <lineage>
        <taxon>Bacteria</taxon>
        <taxon>Pseudomonadati</taxon>
        <taxon>Bacteroidota</taxon>
        <taxon>Cytophagia</taxon>
        <taxon>Cytophagales</taxon>
        <taxon>Splendidivirgaceae</taxon>
        <taxon>Agaribacillus</taxon>
    </lineage>
</organism>
<reference evidence="1" key="1">
    <citation type="submission" date="2023-06" db="EMBL/GenBank/DDBJ databases">
        <title>Genomic of Agaribacillus aureum.</title>
        <authorList>
            <person name="Wang G."/>
        </authorList>
    </citation>
    <scope>NUCLEOTIDE SEQUENCE</scope>
    <source>
        <strain evidence="1">BMA12</strain>
    </source>
</reference>
<dbReference type="EMBL" id="JAUJEB010000007">
    <property type="protein sequence ID" value="MDN5215851.1"/>
    <property type="molecule type" value="Genomic_DNA"/>
</dbReference>
<protein>
    <submittedName>
        <fullName evidence="1">Uncharacterized protein</fullName>
    </submittedName>
</protein>
<gene>
    <name evidence="1" type="ORF">QQ020_27480</name>
</gene>
<sequence>MKIYNMTILNYRSGWHLAQQNLALLVLENNFKLNELIKIEASYHLPNK</sequence>
<evidence type="ECO:0000313" key="1">
    <source>
        <dbReference type="EMBL" id="MDN5215851.1"/>
    </source>
</evidence>
<comment type="caution">
    <text evidence="1">The sequence shown here is derived from an EMBL/GenBank/DDBJ whole genome shotgun (WGS) entry which is preliminary data.</text>
</comment>
<evidence type="ECO:0000313" key="2">
    <source>
        <dbReference type="Proteomes" id="UP001172083"/>
    </source>
</evidence>
<accession>A0ABT8LF69</accession>
<keyword evidence="2" id="KW-1185">Reference proteome</keyword>
<name>A0ABT8LF69_9BACT</name>
<dbReference type="Proteomes" id="UP001172083">
    <property type="component" value="Unassembled WGS sequence"/>
</dbReference>
<dbReference type="RefSeq" id="WP_346761188.1">
    <property type="nucleotide sequence ID" value="NZ_JAUJEB010000007.1"/>
</dbReference>
<proteinExistence type="predicted"/>